<name>A0ACC1KQI8_9FUNG</name>
<protein>
    <submittedName>
        <fullName evidence="1">Uncharacterized protein</fullName>
    </submittedName>
</protein>
<accession>A0ACC1KQI8</accession>
<evidence type="ECO:0000313" key="2">
    <source>
        <dbReference type="Proteomes" id="UP001140096"/>
    </source>
</evidence>
<evidence type="ECO:0000313" key="1">
    <source>
        <dbReference type="EMBL" id="KAJ2793229.1"/>
    </source>
</evidence>
<proteinExistence type="predicted"/>
<dbReference type="EMBL" id="JANBUP010004788">
    <property type="protein sequence ID" value="KAJ2793229.1"/>
    <property type="molecule type" value="Genomic_DNA"/>
</dbReference>
<organism evidence="1 2">
    <name type="scientific">Coemansia furcata</name>
    <dbReference type="NCBI Taxonomy" id="417177"/>
    <lineage>
        <taxon>Eukaryota</taxon>
        <taxon>Fungi</taxon>
        <taxon>Fungi incertae sedis</taxon>
        <taxon>Zoopagomycota</taxon>
        <taxon>Kickxellomycotina</taxon>
        <taxon>Kickxellomycetes</taxon>
        <taxon>Kickxellales</taxon>
        <taxon>Kickxellaceae</taxon>
        <taxon>Coemansia</taxon>
    </lineage>
</organism>
<gene>
    <name evidence="1" type="ORF">H4S07_007117</name>
</gene>
<sequence>MTCPPCRVVDTLVNKLAMEYPNVGFYKVDVARFPDVSEKCHVTATPTVQFFRKGKMVDSVRGANIQEITKKVEALCNVNGAETAKAFGVVGHSDLTHLVLKKKSECLNQNDDKPLENVFTQDASALESDIDAQLLLHIAFSQPIKLHSIMVEGPGDQAPKTIKLFANRMDIGFDDAEDGAPATHVVNMTKEAYKKGGVAGLRYVNFQNVNSLSIFVADNLGDGEVTAISKLAFIGTAVDTANVSDIRQGEEGHSH</sequence>
<reference evidence="1" key="1">
    <citation type="submission" date="2022-07" db="EMBL/GenBank/DDBJ databases">
        <title>Phylogenomic reconstructions and comparative analyses of Kickxellomycotina fungi.</title>
        <authorList>
            <person name="Reynolds N.K."/>
            <person name="Stajich J.E."/>
            <person name="Barry K."/>
            <person name="Grigoriev I.V."/>
            <person name="Crous P."/>
            <person name="Smith M.E."/>
        </authorList>
    </citation>
    <scope>NUCLEOTIDE SEQUENCE</scope>
    <source>
        <strain evidence="1">CBS 102833</strain>
    </source>
</reference>
<comment type="caution">
    <text evidence="1">The sequence shown here is derived from an EMBL/GenBank/DDBJ whole genome shotgun (WGS) entry which is preliminary data.</text>
</comment>
<dbReference type="Proteomes" id="UP001140096">
    <property type="component" value="Unassembled WGS sequence"/>
</dbReference>
<keyword evidence="2" id="KW-1185">Reference proteome</keyword>